<dbReference type="InterPro" id="IPR002018">
    <property type="entry name" value="CarbesteraseB"/>
</dbReference>
<accession>A0A814WD60</accession>
<feature type="domain" description="Carboxylesterase type B" evidence="2">
    <location>
        <begin position="180"/>
        <end position="489"/>
    </location>
</feature>
<dbReference type="Pfam" id="PF00135">
    <property type="entry name" value="COesterase"/>
    <property type="match status" value="2"/>
</dbReference>
<feature type="domain" description="Carboxylesterase type B" evidence="2">
    <location>
        <begin position="22"/>
        <end position="161"/>
    </location>
</feature>
<name>A0A814WD60_ADIRI</name>
<evidence type="ECO:0000313" key="4">
    <source>
        <dbReference type="Proteomes" id="UP000663852"/>
    </source>
</evidence>
<dbReference type="OrthoDB" id="19653at2759"/>
<organism evidence="3 4">
    <name type="scientific">Adineta ricciae</name>
    <name type="common">Rotifer</name>
    <dbReference type="NCBI Taxonomy" id="249248"/>
    <lineage>
        <taxon>Eukaryota</taxon>
        <taxon>Metazoa</taxon>
        <taxon>Spiralia</taxon>
        <taxon>Gnathifera</taxon>
        <taxon>Rotifera</taxon>
        <taxon>Eurotatoria</taxon>
        <taxon>Bdelloidea</taxon>
        <taxon>Adinetida</taxon>
        <taxon>Adinetidae</taxon>
        <taxon>Adineta</taxon>
    </lineage>
</organism>
<gene>
    <name evidence="3" type="ORF">EDS130_LOCUS25297</name>
</gene>
<protein>
    <recommendedName>
        <fullName evidence="2">Carboxylesterase type B domain-containing protein</fullName>
    </recommendedName>
</protein>
<dbReference type="PANTHER" id="PTHR11559">
    <property type="entry name" value="CARBOXYLESTERASE"/>
    <property type="match status" value="1"/>
</dbReference>
<evidence type="ECO:0000259" key="2">
    <source>
        <dbReference type="Pfam" id="PF00135"/>
    </source>
</evidence>
<dbReference type="EMBL" id="CAJNOJ010000148">
    <property type="protein sequence ID" value="CAF1199783.1"/>
    <property type="molecule type" value="Genomic_DNA"/>
</dbReference>
<keyword evidence="1" id="KW-0732">Signal</keyword>
<proteinExistence type="predicted"/>
<dbReference type="Proteomes" id="UP000663852">
    <property type="component" value="Unassembled WGS sequence"/>
</dbReference>
<dbReference type="SUPFAM" id="SSF53474">
    <property type="entry name" value="alpha/beta-Hydrolases"/>
    <property type="match status" value="1"/>
</dbReference>
<dbReference type="AlphaFoldDB" id="A0A814WD60"/>
<dbReference type="Gene3D" id="3.40.50.1820">
    <property type="entry name" value="alpha/beta hydrolase"/>
    <property type="match status" value="1"/>
</dbReference>
<dbReference type="InterPro" id="IPR029058">
    <property type="entry name" value="AB_hydrolase_fold"/>
</dbReference>
<evidence type="ECO:0000256" key="1">
    <source>
        <dbReference type="SAM" id="SignalP"/>
    </source>
</evidence>
<sequence length="517" mass="58345">MKEISHILLFIIAIRAANSDTGLRTQQGIIYGRQTEASIEYLGIQYAKVIRWKPPIDVASEKFANGSYHAVSFGPCCLQPKTPDYIPNQNEECLYLNIYKPIIPSNSSLLPVLVWIHGGAHNHGCSSEAIPLIFNGTNIIAYSPSGQPVIVVTINYRLGVLADMFLNELVEEDPQWSTADANSVTIFGQSAGGLSVTDLGAVKGSSGLYRTAISESGLGSPGTSSSYYNISFALNASNSVVQRLHCDYEGRRRLLTCIRNASFDDLLRTYDSRYTRPIIENYFFPLYPLLAISSGQYNNVSLIMGNNDYEQPICFEHPLMTSSEALTKIAATFSPERSPMIADYYHLHNCSMRPTANATRCCDIVRRILMDSIFDCDIRRLFNAFYAKYGAQYEQNKLFSYHLNCYPLCPIVQQEGICRHSSEIPFVFGTVSDVDSQEQFHCTWNNQTRFFSNNIISHWISIAQTGRPLHTWPSYDPLVPKYFHVTPDQGFLPTDWNRNCSIFDKIEAERARELFQF</sequence>
<feature type="signal peptide" evidence="1">
    <location>
        <begin position="1"/>
        <end position="19"/>
    </location>
</feature>
<dbReference type="InterPro" id="IPR050309">
    <property type="entry name" value="Type-B_Carboxylest/Lipase"/>
</dbReference>
<evidence type="ECO:0000313" key="3">
    <source>
        <dbReference type="EMBL" id="CAF1199783.1"/>
    </source>
</evidence>
<feature type="chain" id="PRO_5032844446" description="Carboxylesterase type B domain-containing protein" evidence="1">
    <location>
        <begin position="20"/>
        <end position="517"/>
    </location>
</feature>
<reference evidence="3" key="1">
    <citation type="submission" date="2021-02" db="EMBL/GenBank/DDBJ databases">
        <authorList>
            <person name="Nowell W R."/>
        </authorList>
    </citation>
    <scope>NUCLEOTIDE SEQUENCE</scope>
</reference>
<comment type="caution">
    <text evidence="3">The sequence shown here is derived from an EMBL/GenBank/DDBJ whole genome shotgun (WGS) entry which is preliminary data.</text>
</comment>